<protein>
    <submittedName>
        <fullName evidence="1">Dihydrolipoamide acyltransferase component of branched-chain alpha-keto acid dehydrogenase complex</fullName>
        <ecNumber evidence="1">2.3.1.168</ecNumber>
    </submittedName>
</protein>
<evidence type="ECO:0000313" key="1">
    <source>
        <dbReference type="EMBL" id="VAW03593.1"/>
    </source>
</evidence>
<sequence length="21" mass="2310">MSKYIFNLPDIGEGIAEAEIV</sequence>
<dbReference type="EC" id="2.3.1.168" evidence="1"/>
<proteinExistence type="predicted"/>
<feature type="non-terminal residue" evidence="1">
    <location>
        <position position="21"/>
    </location>
</feature>
<gene>
    <name evidence="1" type="ORF">MNBD_ALPHA04-2127</name>
</gene>
<keyword evidence="1" id="KW-0012">Acyltransferase</keyword>
<keyword evidence="1" id="KW-0808">Transferase</keyword>
<dbReference type="GO" id="GO:0043754">
    <property type="term" value="F:dihydrolipoamide branched chain acyltransferase activity"/>
    <property type="evidence" value="ECO:0007669"/>
    <property type="project" value="UniProtKB-EC"/>
</dbReference>
<accession>A0A3B0SHE9</accession>
<dbReference type="AlphaFoldDB" id="A0A3B0SHE9"/>
<name>A0A3B0SHE9_9ZZZZ</name>
<reference evidence="1" key="1">
    <citation type="submission" date="2018-06" db="EMBL/GenBank/DDBJ databases">
        <authorList>
            <person name="Zhirakovskaya E."/>
        </authorList>
    </citation>
    <scope>NUCLEOTIDE SEQUENCE</scope>
</reference>
<organism evidence="1">
    <name type="scientific">hydrothermal vent metagenome</name>
    <dbReference type="NCBI Taxonomy" id="652676"/>
    <lineage>
        <taxon>unclassified sequences</taxon>
        <taxon>metagenomes</taxon>
        <taxon>ecological metagenomes</taxon>
    </lineage>
</organism>
<dbReference type="EMBL" id="UOEF01000376">
    <property type="protein sequence ID" value="VAW03593.1"/>
    <property type="molecule type" value="Genomic_DNA"/>
</dbReference>